<keyword evidence="2 7" id="KW-0547">Nucleotide-binding</keyword>
<feature type="binding site" evidence="8">
    <location>
        <begin position="217"/>
        <end position="223"/>
    </location>
    <ligand>
        <name>ATP</name>
        <dbReference type="ChEBI" id="CHEBI:30616"/>
    </ligand>
</feature>
<dbReference type="HAMAP" id="MF_00344">
    <property type="entry name" value="GMP_synthase"/>
    <property type="match status" value="1"/>
</dbReference>
<comment type="caution">
    <text evidence="10">The sequence shown here is derived from an EMBL/GenBank/DDBJ whole genome shotgun (WGS) entry which is preliminary data.</text>
</comment>
<evidence type="ECO:0000256" key="5">
    <source>
        <dbReference type="ARBA" id="ARBA00022840"/>
    </source>
</evidence>
<comment type="catalytic activity">
    <reaction evidence="7">
        <text>XMP + L-glutamine + ATP + H2O = GMP + L-glutamate + AMP + diphosphate + 2 H(+)</text>
        <dbReference type="Rhea" id="RHEA:11680"/>
        <dbReference type="ChEBI" id="CHEBI:15377"/>
        <dbReference type="ChEBI" id="CHEBI:15378"/>
        <dbReference type="ChEBI" id="CHEBI:29985"/>
        <dbReference type="ChEBI" id="CHEBI:30616"/>
        <dbReference type="ChEBI" id="CHEBI:33019"/>
        <dbReference type="ChEBI" id="CHEBI:57464"/>
        <dbReference type="ChEBI" id="CHEBI:58115"/>
        <dbReference type="ChEBI" id="CHEBI:58359"/>
        <dbReference type="ChEBI" id="CHEBI:456215"/>
        <dbReference type="EC" id="6.3.5.2"/>
    </reaction>
</comment>
<dbReference type="RefSeq" id="WP_216515738.1">
    <property type="nucleotide sequence ID" value="NZ_JAHLPM010000001.1"/>
</dbReference>
<evidence type="ECO:0000256" key="6">
    <source>
        <dbReference type="ARBA" id="ARBA00022962"/>
    </source>
</evidence>
<keyword evidence="4 7" id="KW-0658">Purine biosynthesis</keyword>
<dbReference type="EC" id="6.3.5.2" evidence="7"/>
<dbReference type="PANTHER" id="PTHR11922:SF2">
    <property type="entry name" value="GMP SYNTHASE [GLUTAMINE-HYDROLYZING]"/>
    <property type="match status" value="1"/>
</dbReference>
<organism evidence="10 11">
    <name type="scientific">Tissierella simiarum</name>
    <dbReference type="NCBI Taxonomy" id="2841534"/>
    <lineage>
        <taxon>Bacteria</taxon>
        <taxon>Bacillati</taxon>
        <taxon>Bacillota</taxon>
        <taxon>Tissierellia</taxon>
        <taxon>Tissierellales</taxon>
        <taxon>Tissierellaceae</taxon>
        <taxon>Tissierella</taxon>
    </lineage>
</organism>
<dbReference type="InterPro" id="IPR022955">
    <property type="entry name" value="GMP_synthase"/>
</dbReference>
<dbReference type="Pfam" id="PF00117">
    <property type="entry name" value="GATase"/>
    <property type="match status" value="1"/>
</dbReference>
<comment type="subunit">
    <text evidence="7">Homodimer.</text>
</comment>
<dbReference type="CDD" id="cd01997">
    <property type="entry name" value="GMP_synthase_C"/>
    <property type="match status" value="1"/>
</dbReference>
<comment type="function">
    <text evidence="7">Catalyzes the synthesis of GMP from XMP.</text>
</comment>
<evidence type="ECO:0000259" key="9">
    <source>
        <dbReference type="PROSITE" id="PS51553"/>
    </source>
</evidence>
<dbReference type="Pfam" id="PF02540">
    <property type="entry name" value="NAD_synthase"/>
    <property type="match status" value="1"/>
</dbReference>
<evidence type="ECO:0000256" key="4">
    <source>
        <dbReference type="ARBA" id="ARBA00022755"/>
    </source>
</evidence>
<dbReference type="Proteomes" id="UP000749471">
    <property type="component" value="Unassembled WGS sequence"/>
</dbReference>
<evidence type="ECO:0000313" key="10">
    <source>
        <dbReference type="EMBL" id="MBU5436488.1"/>
    </source>
</evidence>
<dbReference type="InterPro" id="IPR025777">
    <property type="entry name" value="GMPS_ATP_PPase_dom"/>
</dbReference>
<dbReference type="GO" id="GO:0003922">
    <property type="term" value="F:GMP synthase (glutamine-hydrolyzing) activity"/>
    <property type="evidence" value="ECO:0007669"/>
    <property type="project" value="UniProtKB-EC"/>
</dbReference>
<dbReference type="InterPro" id="IPR022310">
    <property type="entry name" value="NAD/GMP_synthase"/>
</dbReference>
<dbReference type="InterPro" id="IPR017926">
    <property type="entry name" value="GATASE"/>
</dbReference>
<dbReference type="PANTHER" id="PTHR11922">
    <property type="entry name" value="GMP SYNTHASE-RELATED"/>
    <property type="match status" value="1"/>
</dbReference>
<name>A0ABS6E0R3_9FIRM</name>
<dbReference type="NCBIfam" id="NF000848">
    <property type="entry name" value="PRK00074.1"/>
    <property type="match status" value="1"/>
</dbReference>
<reference evidence="10 11" key="1">
    <citation type="submission" date="2021-06" db="EMBL/GenBank/DDBJ databases">
        <authorList>
            <person name="Sun Q."/>
            <person name="Li D."/>
        </authorList>
    </citation>
    <scope>NUCLEOTIDE SEQUENCE [LARGE SCALE GENOMIC DNA]</scope>
    <source>
        <strain evidence="10 11">MSJ-40</strain>
    </source>
</reference>
<evidence type="ECO:0000256" key="7">
    <source>
        <dbReference type="HAMAP-Rule" id="MF_00344"/>
    </source>
</evidence>
<evidence type="ECO:0000256" key="3">
    <source>
        <dbReference type="ARBA" id="ARBA00022749"/>
    </source>
</evidence>
<evidence type="ECO:0000313" key="11">
    <source>
        <dbReference type="Proteomes" id="UP000749471"/>
    </source>
</evidence>
<dbReference type="PROSITE" id="PS51553">
    <property type="entry name" value="GMPS_ATP_PPASE"/>
    <property type="match status" value="1"/>
</dbReference>
<gene>
    <name evidence="7 10" type="primary">guaA</name>
    <name evidence="10" type="ORF">KQI42_00630</name>
</gene>
<dbReference type="NCBIfam" id="TIGR00884">
    <property type="entry name" value="guaA_Cterm"/>
    <property type="match status" value="1"/>
</dbReference>
<comment type="caution">
    <text evidence="7">Lacks conserved residue(s) required for the propagation of feature annotation.</text>
</comment>
<keyword evidence="5 7" id="KW-0067">ATP-binding</keyword>
<dbReference type="InterPro" id="IPR001674">
    <property type="entry name" value="GMP_synth_C"/>
</dbReference>
<comment type="pathway">
    <text evidence="7">Purine metabolism; GMP biosynthesis; GMP from XMP (L-Gln route): step 1/1.</text>
</comment>
<dbReference type="PROSITE" id="PS51273">
    <property type="entry name" value="GATASE_TYPE_1"/>
    <property type="match status" value="1"/>
</dbReference>
<evidence type="ECO:0000256" key="8">
    <source>
        <dbReference type="PROSITE-ProRule" id="PRU00886"/>
    </source>
</evidence>
<proteinExistence type="inferred from homology"/>
<keyword evidence="1 7" id="KW-0436">Ligase</keyword>
<feature type="domain" description="GMPS ATP-PPase" evidence="9">
    <location>
        <begin position="190"/>
        <end position="379"/>
    </location>
</feature>
<feature type="active site" evidence="7">
    <location>
        <position position="165"/>
    </location>
</feature>
<keyword evidence="11" id="KW-1185">Reference proteome</keyword>
<protein>
    <recommendedName>
        <fullName evidence="7">GMP synthase [glutamine-hydrolyzing]</fullName>
        <ecNumber evidence="7">6.3.5.2</ecNumber>
    </recommendedName>
    <alternativeName>
        <fullName evidence="7">GMP synthetase</fullName>
    </alternativeName>
    <alternativeName>
        <fullName evidence="7">Glutamine amidotransferase</fullName>
    </alternativeName>
</protein>
<accession>A0ABS6E0R3</accession>
<keyword evidence="3 7" id="KW-0332">GMP biosynthesis</keyword>
<evidence type="ECO:0000256" key="1">
    <source>
        <dbReference type="ARBA" id="ARBA00022598"/>
    </source>
</evidence>
<evidence type="ECO:0000256" key="2">
    <source>
        <dbReference type="ARBA" id="ARBA00022741"/>
    </source>
</evidence>
<dbReference type="EMBL" id="JAHLPM010000001">
    <property type="protein sequence ID" value="MBU5436488.1"/>
    <property type="molecule type" value="Genomic_DNA"/>
</dbReference>
<keyword evidence="6 7" id="KW-0315">Glutamine amidotransferase</keyword>
<feature type="active site" evidence="7">
    <location>
        <position position="163"/>
    </location>
</feature>
<dbReference type="Pfam" id="PF00958">
    <property type="entry name" value="GMP_synt_C"/>
    <property type="match status" value="1"/>
</dbReference>
<sequence length="504" mass="57280">MILILDLGGKFSRYIGRSIRESKVYCEIVPYYYSLEKIKAKNPEGIIISGGEPNEIVVKEKLDKEIFNLGIPVLSIGFGSEIMVEAFKGKATIPAENDYEYLKIKVDKDSLLFNGLDEELPLWMNEEYAFDVVPEGFNKIANYKNKVVAIEDEERKLYGVKFHPELEGSDEGKQIIDNFLYKVCSCGSTWNMDEFVSESIKEIKARVGDKKVLCALSGGVDSSVAAVLVHKAIGDNLTCVFVDHGLLRKYEKEQVEKVFRDEFHINLIVVDAEDRFLNKLEGVTDPEQKRKVIGEEFIRVFEEEQSKLTDIDFLVQGTIYPDVIESGMDGKVVVKSHHNVGGLPEDINFELLEPLRQLFKDEVREVGRLLGISSDIVDRQPFPGPGLGVRCLGELTKEKLDILRDADYIYRDEIKKAGLDKEIWQYFAVLPNIRSVGVTHGERTYKHTIALRAITTKDAMVAKWYPIPLDLLEKISTRITDEVEQVNRVVYDISNKPPATIEWE</sequence>